<gene>
    <name evidence="1" type="ORF">SSP531S_55320</name>
</gene>
<evidence type="ECO:0000313" key="1">
    <source>
        <dbReference type="EMBL" id="GBQ04042.1"/>
    </source>
</evidence>
<dbReference type="AlphaFoldDB" id="A0A388T704"/>
<accession>A0A388T704</accession>
<comment type="caution">
    <text evidence="1">The sequence shown here is derived from an EMBL/GenBank/DDBJ whole genome shotgun (WGS) entry which is preliminary data.</text>
</comment>
<proteinExistence type="predicted"/>
<evidence type="ECO:0000313" key="2">
    <source>
        <dbReference type="Proteomes" id="UP000265354"/>
    </source>
</evidence>
<organism evidence="1 2">
    <name type="scientific">Streptomyces spongiicola</name>
    <dbReference type="NCBI Taxonomy" id="1690221"/>
    <lineage>
        <taxon>Bacteria</taxon>
        <taxon>Bacillati</taxon>
        <taxon>Actinomycetota</taxon>
        <taxon>Actinomycetes</taxon>
        <taxon>Kitasatosporales</taxon>
        <taxon>Streptomycetaceae</taxon>
        <taxon>Streptomyces</taxon>
    </lineage>
</organism>
<dbReference type="EMBL" id="BGZL01000027">
    <property type="protein sequence ID" value="GBQ04042.1"/>
    <property type="molecule type" value="Genomic_DNA"/>
</dbReference>
<reference evidence="1 2" key="1">
    <citation type="submission" date="2018-07" db="EMBL/GenBank/DDBJ databases">
        <title>Whole Genome Shotgun Sequence of Streptomyces spongiicola strain 531S.</title>
        <authorList>
            <person name="Dohra H."/>
            <person name="Kodani S."/>
        </authorList>
    </citation>
    <scope>NUCLEOTIDE SEQUENCE [LARGE SCALE GENOMIC DNA]</scope>
    <source>
        <strain evidence="1 2">531S</strain>
    </source>
</reference>
<protein>
    <submittedName>
        <fullName evidence="1">Uncharacterized protein</fullName>
    </submittedName>
</protein>
<sequence length="231" mass="26054">MSHMNSLAPTDSPGLLRFLRRWYGAPKSPNVRLGESPDAPRELVEWHKISSQWGGEITSHNYAIPLTELTAEDGMIPFWVENQGTWVWAFDPKSEDCSVYEREPSDEPTPWRRTGERLSDFLIHATIMEAILGAPATKVAQGVPADWLWSQEGSHELPFPAWNWPARDSRILLGESWLALIHPSDDPDAGHDITLAARAPGDLSWAENMPGVKWRSYSGVQDYTTDEPLPW</sequence>
<dbReference type="Proteomes" id="UP000265354">
    <property type="component" value="Unassembled WGS sequence"/>
</dbReference>
<name>A0A388T704_9ACTN</name>